<evidence type="ECO:0000313" key="3">
    <source>
        <dbReference type="Proteomes" id="UP000228934"/>
    </source>
</evidence>
<keyword evidence="1" id="KW-0812">Transmembrane</keyword>
<protein>
    <submittedName>
        <fullName evidence="2">Uncharacterized protein</fullName>
    </submittedName>
</protein>
<organism evidence="2 3">
    <name type="scientific">Aquarana catesbeiana</name>
    <name type="common">American bullfrog</name>
    <name type="synonym">Rana catesbeiana</name>
    <dbReference type="NCBI Taxonomy" id="8400"/>
    <lineage>
        <taxon>Eukaryota</taxon>
        <taxon>Metazoa</taxon>
        <taxon>Chordata</taxon>
        <taxon>Craniata</taxon>
        <taxon>Vertebrata</taxon>
        <taxon>Euteleostomi</taxon>
        <taxon>Amphibia</taxon>
        <taxon>Batrachia</taxon>
        <taxon>Anura</taxon>
        <taxon>Neobatrachia</taxon>
        <taxon>Ranoidea</taxon>
        <taxon>Ranidae</taxon>
        <taxon>Aquarana</taxon>
    </lineage>
</organism>
<name>A0A2G9SIF1_AQUCT</name>
<dbReference type="Proteomes" id="UP000228934">
    <property type="component" value="Unassembled WGS sequence"/>
</dbReference>
<feature type="transmembrane region" description="Helical" evidence="1">
    <location>
        <begin position="12"/>
        <end position="32"/>
    </location>
</feature>
<keyword evidence="3" id="KW-1185">Reference proteome</keyword>
<gene>
    <name evidence="2" type="ORF">AB205_0053450</name>
</gene>
<dbReference type="OrthoDB" id="10041077at2759"/>
<dbReference type="EMBL" id="KV924985">
    <property type="protein sequence ID" value="PIO39844.1"/>
    <property type="molecule type" value="Genomic_DNA"/>
</dbReference>
<sequence>MNGQLQDIPMGLAVLKMSVTVIELTVTAYLQPNNCQFQEEVSSYLLHDYACFVAVMVVLSVILGWEQAERKLVVLFAQHPKNKALEKL</sequence>
<feature type="transmembrane region" description="Helical" evidence="1">
    <location>
        <begin position="44"/>
        <end position="65"/>
    </location>
</feature>
<reference evidence="3" key="1">
    <citation type="journal article" date="2017" name="Nat. Commun.">
        <title>The North American bullfrog draft genome provides insight into hormonal regulation of long noncoding RNA.</title>
        <authorList>
            <person name="Hammond S.A."/>
            <person name="Warren R.L."/>
            <person name="Vandervalk B.P."/>
            <person name="Kucuk E."/>
            <person name="Khan H."/>
            <person name="Gibb E.A."/>
            <person name="Pandoh P."/>
            <person name="Kirk H."/>
            <person name="Zhao Y."/>
            <person name="Jones M."/>
            <person name="Mungall A.J."/>
            <person name="Coope R."/>
            <person name="Pleasance S."/>
            <person name="Moore R.A."/>
            <person name="Holt R.A."/>
            <person name="Round J.M."/>
            <person name="Ohora S."/>
            <person name="Walle B.V."/>
            <person name="Veldhoen N."/>
            <person name="Helbing C.C."/>
            <person name="Birol I."/>
        </authorList>
    </citation>
    <scope>NUCLEOTIDE SEQUENCE [LARGE SCALE GENOMIC DNA]</scope>
</reference>
<evidence type="ECO:0000256" key="1">
    <source>
        <dbReference type="SAM" id="Phobius"/>
    </source>
</evidence>
<evidence type="ECO:0000313" key="2">
    <source>
        <dbReference type="EMBL" id="PIO39844.1"/>
    </source>
</evidence>
<keyword evidence="1" id="KW-1133">Transmembrane helix</keyword>
<keyword evidence="1" id="KW-0472">Membrane</keyword>
<accession>A0A2G9SIF1</accession>
<dbReference type="AlphaFoldDB" id="A0A2G9SIF1"/>
<proteinExistence type="predicted"/>